<dbReference type="OrthoDB" id="4369634at2759"/>
<proteinExistence type="predicted"/>
<name>A0A2J6TEW4_9HELO</name>
<accession>A0A2J6TEW4</accession>
<sequence>MDANNNNDADFHSDSAAEIDDVDSAMLDTHTSAEFVAVSGAAFLEPAQEAELSQITIMGGDDFVHFFSKISIFQIQVSFALDEESTLRKHVPSGNSPDQPTSFLCYCKKGCGNRSWSRQAFNDHEIDCTGEPSTKRFKCPHLG</sequence>
<dbReference type="EMBL" id="KZ613786">
    <property type="protein sequence ID" value="PMD61575.1"/>
    <property type="molecule type" value="Genomic_DNA"/>
</dbReference>
<dbReference type="Proteomes" id="UP000235371">
    <property type="component" value="Unassembled WGS sequence"/>
</dbReference>
<protein>
    <submittedName>
        <fullName evidence="1">Uncharacterized protein</fullName>
    </submittedName>
</protein>
<dbReference type="InParanoid" id="A0A2J6TEW4"/>
<dbReference type="RefSeq" id="XP_024738479.1">
    <property type="nucleotide sequence ID" value="XM_024880018.1"/>
</dbReference>
<reference evidence="1 2" key="1">
    <citation type="submission" date="2016-04" db="EMBL/GenBank/DDBJ databases">
        <title>A degradative enzymes factory behind the ericoid mycorrhizal symbiosis.</title>
        <authorList>
            <consortium name="DOE Joint Genome Institute"/>
            <person name="Martino E."/>
            <person name="Morin E."/>
            <person name="Grelet G."/>
            <person name="Kuo A."/>
            <person name="Kohler A."/>
            <person name="Daghino S."/>
            <person name="Barry K."/>
            <person name="Choi C."/>
            <person name="Cichocki N."/>
            <person name="Clum A."/>
            <person name="Copeland A."/>
            <person name="Hainaut M."/>
            <person name="Haridas S."/>
            <person name="Labutti K."/>
            <person name="Lindquist E."/>
            <person name="Lipzen A."/>
            <person name="Khouja H.-R."/>
            <person name="Murat C."/>
            <person name="Ohm R."/>
            <person name="Olson A."/>
            <person name="Spatafora J."/>
            <person name="Veneault-Fourrey C."/>
            <person name="Henrissat B."/>
            <person name="Grigoriev I."/>
            <person name="Martin F."/>
            <person name="Perotto S."/>
        </authorList>
    </citation>
    <scope>NUCLEOTIDE SEQUENCE [LARGE SCALE GENOMIC DNA]</scope>
    <source>
        <strain evidence="1 2">E</strain>
    </source>
</reference>
<evidence type="ECO:0000313" key="2">
    <source>
        <dbReference type="Proteomes" id="UP000235371"/>
    </source>
</evidence>
<evidence type="ECO:0000313" key="1">
    <source>
        <dbReference type="EMBL" id="PMD61575.1"/>
    </source>
</evidence>
<keyword evidence="2" id="KW-1185">Reference proteome</keyword>
<gene>
    <name evidence="1" type="ORF">K444DRAFT_611826</name>
</gene>
<dbReference type="GeneID" id="36588095"/>
<dbReference type="AlphaFoldDB" id="A0A2J6TEW4"/>
<organism evidence="1 2">
    <name type="scientific">Hyaloscypha bicolor E</name>
    <dbReference type="NCBI Taxonomy" id="1095630"/>
    <lineage>
        <taxon>Eukaryota</taxon>
        <taxon>Fungi</taxon>
        <taxon>Dikarya</taxon>
        <taxon>Ascomycota</taxon>
        <taxon>Pezizomycotina</taxon>
        <taxon>Leotiomycetes</taxon>
        <taxon>Helotiales</taxon>
        <taxon>Hyaloscyphaceae</taxon>
        <taxon>Hyaloscypha</taxon>
        <taxon>Hyaloscypha bicolor</taxon>
    </lineage>
</organism>